<dbReference type="InterPro" id="IPR036271">
    <property type="entry name" value="Tet_transcr_reg_TetR-rel_C_sf"/>
</dbReference>
<accession>A0ABT5V3X1</accession>
<feature type="domain" description="HTH tetR-type" evidence="2">
    <location>
        <begin position="24"/>
        <end position="62"/>
    </location>
</feature>
<dbReference type="EMBL" id="JARBHI010000001">
    <property type="protein sequence ID" value="MDE1655680.1"/>
    <property type="molecule type" value="Genomic_DNA"/>
</dbReference>
<keyword evidence="4" id="KW-1185">Reference proteome</keyword>
<dbReference type="SUPFAM" id="SSF48498">
    <property type="entry name" value="Tetracyclin repressor-like, C-terminal domain"/>
    <property type="match status" value="1"/>
</dbReference>
<comment type="caution">
    <text evidence="3">The sequence shown here is derived from an EMBL/GenBank/DDBJ whole genome shotgun (WGS) entry which is preliminary data.</text>
</comment>
<evidence type="ECO:0000259" key="2">
    <source>
        <dbReference type="Pfam" id="PF00440"/>
    </source>
</evidence>
<protein>
    <submittedName>
        <fullName evidence="3">TetR/AcrR family transcriptional regulator</fullName>
    </submittedName>
</protein>
<keyword evidence="1" id="KW-0238">DNA-binding</keyword>
<proteinExistence type="predicted"/>
<organism evidence="3 4">
    <name type="scientific">Actinotignum sanguinis</name>
    <dbReference type="NCBI Taxonomy" id="1445614"/>
    <lineage>
        <taxon>Bacteria</taxon>
        <taxon>Bacillati</taxon>
        <taxon>Actinomycetota</taxon>
        <taxon>Actinomycetes</taxon>
        <taxon>Actinomycetales</taxon>
        <taxon>Actinomycetaceae</taxon>
        <taxon>Actinotignum</taxon>
    </lineage>
</organism>
<dbReference type="Proteomes" id="UP001219297">
    <property type="component" value="Unassembled WGS sequence"/>
</dbReference>
<evidence type="ECO:0000313" key="3">
    <source>
        <dbReference type="EMBL" id="MDE1655680.1"/>
    </source>
</evidence>
<evidence type="ECO:0000313" key="4">
    <source>
        <dbReference type="Proteomes" id="UP001219297"/>
    </source>
</evidence>
<dbReference type="Pfam" id="PF00440">
    <property type="entry name" value="TetR_N"/>
    <property type="match status" value="1"/>
</dbReference>
<reference evidence="3 4" key="1">
    <citation type="submission" date="2023-02" db="EMBL/GenBank/DDBJ databases">
        <title>Defining the Infant Male Urobiome and Moving Towards Mechanisms in Urobiome Research.</title>
        <authorList>
            <person name="Reasoner S."/>
            <person name="Flores V."/>
            <person name="Van Horn G."/>
            <person name="Morales G."/>
            <person name="Peard L."/>
            <person name="Abelson B."/>
            <person name="Manuel C."/>
            <person name="Lee J."/>
            <person name="Baker B."/>
            <person name="Williams T."/>
            <person name="Schmitz J."/>
            <person name="Clayton D."/>
            <person name="Hadjifrangiskou M."/>
        </authorList>
    </citation>
    <scope>NUCLEOTIDE SEQUENCE [LARGE SCALE GENOMIC DNA]</scope>
    <source>
        <strain evidence="3 4">AS1053</strain>
    </source>
</reference>
<dbReference type="Gene3D" id="1.10.357.10">
    <property type="entry name" value="Tetracycline Repressor, domain 2"/>
    <property type="match status" value="1"/>
</dbReference>
<dbReference type="SUPFAM" id="SSF46689">
    <property type="entry name" value="Homeodomain-like"/>
    <property type="match status" value="1"/>
</dbReference>
<name>A0ABT5V3X1_9ACTO</name>
<dbReference type="InterPro" id="IPR001647">
    <property type="entry name" value="HTH_TetR"/>
</dbReference>
<evidence type="ECO:0000256" key="1">
    <source>
        <dbReference type="ARBA" id="ARBA00023125"/>
    </source>
</evidence>
<gene>
    <name evidence="3" type="ORF">PWJ81_01150</name>
</gene>
<dbReference type="RefSeq" id="WP_274734171.1">
    <property type="nucleotide sequence ID" value="NZ_CAMXYX010000003.1"/>
</dbReference>
<dbReference type="GeneID" id="83609299"/>
<dbReference type="InterPro" id="IPR009057">
    <property type="entry name" value="Homeodomain-like_sf"/>
</dbReference>
<sequence>MERTYARRVGRKQRFNADDVIRAAKEVGVYTFTMSDIANKIGVATPAVYRLYDGRQDIVDAVVRRAADETPIVQAGTDWHEAIDQADANLRRTLDDFEGLAEVLLCNPKLTVHFARQLQGLSRALEDGGFSHQKAVAFAFMANGHTIINYVTEMAFRNIDLAGLELLEKTGPDLIPFLKDAAEDPAGALDGYKAVLLRYLEDRER</sequence>